<protein>
    <submittedName>
        <fullName evidence="1">Uncharacterized protein</fullName>
    </submittedName>
</protein>
<organism evidence="1">
    <name type="scientific">marine sediment metagenome</name>
    <dbReference type="NCBI Taxonomy" id="412755"/>
    <lineage>
        <taxon>unclassified sequences</taxon>
        <taxon>metagenomes</taxon>
        <taxon>ecological metagenomes</taxon>
    </lineage>
</organism>
<name>X0TRS7_9ZZZZ</name>
<gene>
    <name evidence="1" type="ORF">S01H1_20801</name>
</gene>
<dbReference type="EMBL" id="BARS01011436">
    <property type="protein sequence ID" value="GAF89901.1"/>
    <property type="molecule type" value="Genomic_DNA"/>
</dbReference>
<feature type="non-terminal residue" evidence="1">
    <location>
        <position position="135"/>
    </location>
</feature>
<evidence type="ECO:0000313" key="1">
    <source>
        <dbReference type="EMBL" id="GAF89901.1"/>
    </source>
</evidence>
<sequence length="135" mass="14311">MSKCDVTKISETYSINNKTSPSNADYIVGVDAVTGDNIAIEIGNFPGGATLYFTSIEAGNAYFLANPAEFVVNMLATVDTSQGEVINGTYLLQTQTGNAVLTEADLNTIHLCTAAAQLTLPEITASMVGKWVRLK</sequence>
<proteinExistence type="predicted"/>
<comment type="caution">
    <text evidence="1">The sequence shown here is derived from an EMBL/GenBank/DDBJ whole genome shotgun (WGS) entry which is preliminary data.</text>
</comment>
<accession>X0TRS7</accession>
<reference evidence="1" key="1">
    <citation type="journal article" date="2014" name="Front. Microbiol.">
        <title>High frequency of phylogenetically diverse reductive dehalogenase-homologous genes in deep subseafloor sedimentary metagenomes.</title>
        <authorList>
            <person name="Kawai M."/>
            <person name="Futagami T."/>
            <person name="Toyoda A."/>
            <person name="Takaki Y."/>
            <person name="Nishi S."/>
            <person name="Hori S."/>
            <person name="Arai W."/>
            <person name="Tsubouchi T."/>
            <person name="Morono Y."/>
            <person name="Uchiyama I."/>
            <person name="Ito T."/>
            <person name="Fujiyama A."/>
            <person name="Inagaki F."/>
            <person name="Takami H."/>
        </authorList>
    </citation>
    <scope>NUCLEOTIDE SEQUENCE</scope>
    <source>
        <strain evidence="1">Expedition CK06-06</strain>
    </source>
</reference>
<dbReference type="AlphaFoldDB" id="X0TRS7"/>